<dbReference type="InterPro" id="IPR029058">
    <property type="entry name" value="AB_hydrolase_fold"/>
</dbReference>
<gene>
    <name evidence="2" type="ORF">FH972_023624</name>
</gene>
<evidence type="ECO:0000259" key="1">
    <source>
        <dbReference type="Pfam" id="PF12146"/>
    </source>
</evidence>
<organism evidence="2 3">
    <name type="scientific">Carpinus fangiana</name>
    <dbReference type="NCBI Taxonomy" id="176857"/>
    <lineage>
        <taxon>Eukaryota</taxon>
        <taxon>Viridiplantae</taxon>
        <taxon>Streptophyta</taxon>
        <taxon>Embryophyta</taxon>
        <taxon>Tracheophyta</taxon>
        <taxon>Spermatophyta</taxon>
        <taxon>Magnoliopsida</taxon>
        <taxon>eudicotyledons</taxon>
        <taxon>Gunneridae</taxon>
        <taxon>Pentapetalae</taxon>
        <taxon>rosids</taxon>
        <taxon>fabids</taxon>
        <taxon>Fagales</taxon>
        <taxon>Betulaceae</taxon>
        <taxon>Carpinus</taxon>
    </lineage>
</organism>
<dbReference type="Pfam" id="PF12146">
    <property type="entry name" value="Hydrolase_4"/>
    <property type="match status" value="1"/>
</dbReference>
<sequence>MSLTNFHVREHVLPCSHVREYPRAVRSEEDDVLHMHIKRYTPISNTRPEPYDVTFIAAHANGVGKELYEPLWDELLAYSRRTKKFRIRSIWIADVAHQGKSSVLNEGKLGNDPSWYDHPRDLLLMINHFRKAMPRPLVGIGHSMGGNNIANLALLHPRLLTSVIMLDPVIQDKSSVSGNYNPAYSSSFRRDLWPSREAARKAFAKSPFYQKWDPRAFDLWIEHGLRELPTAIYPEGTVVPASKPKASPAPPPPTPISSTAATLASNPLSAAVVPVVGKDVPVTLTTPKHQEVFSFLRSKHPAANQPITAFSPTRASHPDIPPVMVGDVPFYLAAVVLTFDQIPHLRPSCLYVIGGDSTLIPPEDVDRRTTITGTGVGGSRYAPASPSDAVGDPVKQVVVKGGGHFFPFELPAVAAAEIGAWLDEGIPAFRRGEALEKAAWAKVMAAGEQSTLGKDRLWWTKAEADKIKEQVKSMQKVGAAKAKI</sequence>
<proteinExistence type="predicted"/>
<comment type="caution">
    <text evidence="2">The sequence shown here is derived from an EMBL/GenBank/DDBJ whole genome shotgun (WGS) entry which is preliminary data.</text>
</comment>
<dbReference type="SUPFAM" id="SSF53474">
    <property type="entry name" value="alpha/beta-Hydrolases"/>
    <property type="match status" value="1"/>
</dbReference>
<dbReference type="EMBL" id="VIBQ01000014">
    <property type="protein sequence ID" value="KAB8349600.1"/>
    <property type="molecule type" value="Genomic_DNA"/>
</dbReference>
<dbReference type="InterPro" id="IPR022742">
    <property type="entry name" value="Hydrolase_4"/>
</dbReference>
<dbReference type="OrthoDB" id="94039at2759"/>
<accession>A0A5N6KXZ3</accession>
<keyword evidence="3" id="KW-1185">Reference proteome</keyword>
<feature type="domain" description="Serine aminopeptidase S33" evidence="1">
    <location>
        <begin position="93"/>
        <end position="180"/>
    </location>
</feature>
<dbReference type="AlphaFoldDB" id="A0A5N6KXZ3"/>
<evidence type="ECO:0000313" key="3">
    <source>
        <dbReference type="Proteomes" id="UP000327013"/>
    </source>
</evidence>
<reference evidence="2 3" key="1">
    <citation type="submission" date="2019-06" db="EMBL/GenBank/DDBJ databases">
        <title>A chromosomal-level reference genome of Carpinus fangiana (Coryloideae, Betulaceae).</title>
        <authorList>
            <person name="Yang X."/>
            <person name="Wang Z."/>
            <person name="Zhang L."/>
            <person name="Hao G."/>
            <person name="Liu J."/>
            <person name="Yang Y."/>
        </authorList>
    </citation>
    <scope>NUCLEOTIDE SEQUENCE [LARGE SCALE GENOMIC DNA]</scope>
    <source>
        <strain evidence="2">Cfa_2016G</strain>
        <tissue evidence="2">Leaf</tissue>
    </source>
</reference>
<dbReference type="Proteomes" id="UP000327013">
    <property type="component" value="Unassembled WGS sequence"/>
</dbReference>
<name>A0A5N6KXZ3_9ROSI</name>
<evidence type="ECO:0000313" key="2">
    <source>
        <dbReference type="EMBL" id="KAB8349600.1"/>
    </source>
</evidence>
<protein>
    <recommendedName>
        <fullName evidence="1">Serine aminopeptidase S33 domain-containing protein</fullName>
    </recommendedName>
</protein>
<dbReference type="Gene3D" id="3.40.50.1820">
    <property type="entry name" value="alpha/beta hydrolase"/>
    <property type="match status" value="1"/>
</dbReference>